<feature type="transmembrane region" description="Helical" evidence="8">
    <location>
        <begin position="160"/>
        <end position="176"/>
    </location>
</feature>
<dbReference type="SUPFAM" id="SSF103481">
    <property type="entry name" value="Multidrug resistance efflux transporter EmrE"/>
    <property type="match status" value="2"/>
</dbReference>
<name>A0ABU8RGZ8_9ACTN</name>
<keyword evidence="4" id="KW-1003">Cell membrane</keyword>
<proteinExistence type="inferred from homology"/>
<keyword evidence="3" id="KW-0813">Transport</keyword>
<evidence type="ECO:0000256" key="2">
    <source>
        <dbReference type="ARBA" id="ARBA00007362"/>
    </source>
</evidence>
<feature type="domain" description="EamA" evidence="9">
    <location>
        <begin position="18"/>
        <end position="153"/>
    </location>
</feature>
<evidence type="ECO:0000256" key="6">
    <source>
        <dbReference type="ARBA" id="ARBA00022989"/>
    </source>
</evidence>
<accession>A0ABU8RGZ8</accession>
<feature type="transmembrane region" description="Helical" evidence="8">
    <location>
        <begin position="137"/>
        <end position="154"/>
    </location>
</feature>
<evidence type="ECO:0000256" key="3">
    <source>
        <dbReference type="ARBA" id="ARBA00022448"/>
    </source>
</evidence>
<organism evidence="10 11">
    <name type="scientific">Pseudokineococcus basanitobsidens</name>
    <dbReference type="NCBI Taxonomy" id="1926649"/>
    <lineage>
        <taxon>Bacteria</taxon>
        <taxon>Bacillati</taxon>
        <taxon>Actinomycetota</taxon>
        <taxon>Actinomycetes</taxon>
        <taxon>Kineosporiales</taxon>
        <taxon>Kineosporiaceae</taxon>
        <taxon>Pseudokineococcus</taxon>
    </lineage>
</organism>
<feature type="transmembrane region" description="Helical" evidence="8">
    <location>
        <begin position="255"/>
        <end position="272"/>
    </location>
</feature>
<evidence type="ECO:0000256" key="7">
    <source>
        <dbReference type="ARBA" id="ARBA00023136"/>
    </source>
</evidence>
<dbReference type="InterPro" id="IPR037185">
    <property type="entry name" value="EmrE-like"/>
</dbReference>
<evidence type="ECO:0000256" key="5">
    <source>
        <dbReference type="ARBA" id="ARBA00022692"/>
    </source>
</evidence>
<keyword evidence="7 8" id="KW-0472">Membrane</keyword>
<feature type="domain" description="EamA" evidence="9">
    <location>
        <begin position="162"/>
        <end position="294"/>
    </location>
</feature>
<dbReference type="RefSeq" id="WP_339573704.1">
    <property type="nucleotide sequence ID" value="NZ_JBBIAA010000002.1"/>
</dbReference>
<dbReference type="InterPro" id="IPR000620">
    <property type="entry name" value="EamA_dom"/>
</dbReference>
<dbReference type="InterPro" id="IPR004626">
    <property type="entry name" value="RarD"/>
</dbReference>
<feature type="transmembrane region" description="Helical" evidence="8">
    <location>
        <begin position="113"/>
        <end position="130"/>
    </location>
</feature>
<evidence type="ECO:0000259" key="9">
    <source>
        <dbReference type="Pfam" id="PF00892"/>
    </source>
</evidence>
<comment type="caution">
    <text evidence="10">The sequence shown here is derived from an EMBL/GenBank/DDBJ whole genome shotgun (WGS) entry which is preliminary data.</text>
</comment>
<keyword evidence="6 8" id="KW-1133">Transmembrane helix</keyword>
<dbReference type="PANTHER" id="PTHR22911">
    <property type="entry name" value="ACYL-MALONYL CONDENSING ENZYME-RELATED"/>
    <property type="match status" value="1"/>
</dbReference>
<feature type="transmembrane region" description="Helical" evidence="8">
    <location>
        <begin position="222"/>
        <end position="243"/>
    </location>
</feature>
<dbReference type="NCBIfam" id="TIGR00688">
    <property type="entry name" value="rarD"/>
    <property type="match status" value="1"/>
</dbReference>
<evidence type="ECO:0000256" key="1">
    <source>
        <dbReference type="ARBA" id="ARBA00004651"/>
    </source>
</evidence>
<sequence length="318" mass="32775">MGAAAPPPGADAADVRRGTLMGAGAYALWGSFPLYFTALEPAGAVEVLVHRVLWALVVCAVLLTALRGLGGLRRLLGDRARLGWLALASVTIGVNWGVYIYGVQSGNVVEASLGYFANPVVTVLLGVLLLRERLRPAQWVAVGLGTLAVVVISVDEGRLPWIALTLAASFGLYGLAKNRVGRGTPALVSLTGETLVLAPFALAALVVLEVVGAGTFTSAGPGHTALLVSAGLVTIAPLLLFGAAARRVPLTTIGLLQYLTPVLQLLAGVLLLGEEVAATRWVGFALIWLALGVLTADTLRAARRRSALARSAVASAQG</sequence>
<dbReference type="Proteomes" id="UP001387100">
    <property type="component" value="Unassembled WGS sequence"/>
</dbReference>
<feature type="transmembrane region" description="Helical" evidence="8">
    <location>
        <begin position="82"/>
        <end position="101"/>
    </location>
</feature>
<feature type="transmembrane region" description="Helical" evidence="8">
    <location>
        <begin position="196"/>
        <end position="216"/>
    </location>
</feature>
<evidence type="ECO:0000256" key="4">
    <source>
        <dbReference type="ARBA" id="ARBA00022475"/>
    </source>
</evidence>
<reference evidence="10 11" key="1">
    <citation type="journal article" date="2017" name="Int. J. Syst. Evol. Microbiol.">
        <title>Pseudokineococcus basanitobsidens sp. nov., isolated from volcanic rock.</title>
        <authorList>
            <person name="Lee D.W."/>
            <person name="Park M.Y."/>
            <person name="Kim J.J."/>
            <person name="Kim B.S."/>
        </authorList>
    </citation>
    <scope>NUCLEOTIDE SEQUENCE [LARGE SCALE GENOMIC DNA]</scope>
    <source>
        <strain evidence="10 11">DSM 103726</strain>
    </source>
</reference>
<evidence type="ECO:0000256" key="8">
    <source>
        <dbReference type="SAM" id="Phobius"/>
    </source>
</evidence>
<feature type="transmembrane region" description="Helical" evidence="8">
    <location>
        <begin position="51"/>
        <end position="70"/>
    </location>
</feature>
<dbReference type="EMBL" id="JBBIAA010000002">
    <property type="protein sequence ID" value="MEJ5944315.1"/>
    <property type="molecule type" value="Genomic_DNA"/>
</dbReference>
<evidence type="ECO:0000313" key="11">
    <source>
        <dbReference type="Proteomes" id="UP001387100"/>
    </source>
</evidence>
<dbReference type="PANTHER" id="PTHR22911:SF137">
    <property type="entry name" value="SOLUTE CARRIER FAMILY 35 MEMBER G2-RELATED"/>
    <property type="match status" value="1"/>
</dbReference>
<comment type="similarity">
    <text evidence="2">Belongs to the EamA transporter family.</text>
</comment>
<comment type="subcellular location">
    <subcellularLocation>
        <location evidence="1">Cell membrane</location>
        <topology evidence="1">Multi-pass membrane protein</topology>
    </subcellularLocation>
</comment>
<protein>
    <submittedName>
        <fullName evidence="10">EamA family transporter RarD</fullName>
    </submittedName>
</protein>
<keyword evidence="11" id="KW-1185">Reference proteome</keyword>
<evidence type="ECO:0000313" key="10">
    <source>
        <dbReference type="EMBL" id="MEJ5944315.1"/>
    </source>
</evidence>
<feature type="transmembrane region" description="Helical" evidence="8">
    <location>
        <begin position="20"/>
        <end position="39"/>
    </location>
</feature>
<dbReference type="Pfam" id="PF00892">
    <property type="entry name" value="EamA"/>
    <property type="match status" value="2"/>
</dbReference>
<keyword evidence="5 8" id="KW-0812">Transmembrane</keyword>
<feature type="transmembrane region" description="Helical" evidence="8">
    <location>
        <begin position="278"/>
        <end position="296"/>
    </location>
</feature>
<gene>
    <name evidence="10" type="primary">rarD</name>
    <name evidence="10" type="ORF">WDZ17_03275</name>
</gene>